<dbReference type="Proteomes" id="UP000054396">
    <property type="component" value="Unassembled WGS sequence"/>
</dbReference>
<evidence type="ECO:0000259" key="2">
    <source>
        <dbReference type="Pfam" id="PF12975"/>
    </source>
</evidence>
<reference evidence="3 4" key="1">
    <citation type="submission" date="2015-12" db="EMBL/GenBank/DDBJ databases">
        <authorList>
            <person name="Shamseldin A."/>
            <person name="Moawad H."/>
            <person name="Abd El-Rahim W.M."/>
            <person name="Sadowsky M.J."/>
        </authorList>
    </citation>
    <scope>NUCLEOTIDE SEQUENCE [LARGE SCALE GENOMIC DNA]</scope>
    <source>
        <strain evidence="3 4">SJ5A-1</strain>
    </source>
</reference>
<dbReference type="EMBL" id="LPXO01000008">
    <property type="protein sequence ID" value="KUF10095.1"/>
    <property type="molecule type" value="Genomic_DNA"/>
</dbReference>
<dbReference type="OrthoDB" id="7864302at2"/>
<dbReference type="AlphaFoldDB" id="A0A0W7WHV1"/>
<dbReference type="InterPro" id="IPR024331">
    <property type="entry name" value="DUF3859"/>
</dbReference>
<dbReference type="Gene3D" id="2.60.40.2390">
    <property type="match status" value="1"/>
</dbReference>
<evidence type="ECO:0000313" key="4">
    <source>
        <dbReference type="Proteomes" id="UP000054396"/>
    </source>
</evidence>
<dbReference type="Pfam" id="PF12975">
    <property type="entry name" value="DUF3859"/>
    <property type="match status" value="1"/>
</dbReference>
<dbReference type="RefSeq" id="WP_058862766.1">
    <property type="nucleotide sequence ID" value="NZ_LPXO01000008.1"/>
</dbReference>
<name>A0A0W7WHV1_9RHOB</name>
<evidence type="ECO:0000256" key="1">
    <source>
        <dbReference type="SAM" id="SignalP"/>
    </source>
</evidence>
<feature type="chain" id="PRO_5006936321" description="DUF3859 domain-containing protein" evidence="1">
    <location>
        <begin position="18"/>
        <end position="177"/>
    </location>
</feature>
<proteinExistence type="predicted"/>
<protein>
    <recommendedName>
        <fullName evidence="2">DUF3859 domain-containing protein</fullName>
    </recommendedName>
</protein>
<sequence length="177" mass="19313">MIRCSLAALCLAGTAQAEGASFAEPPMILLDHGVICEIELDGHREAPGTESGRLNIVDQDQALDLTTAAVPAQIGLSFGIRATLEDGVDPGDVEVVVTHPPMGPRNITEERWDAEMTPGDIALNLFTFEYDYELVQGPWSFQLRRDDRTLLRQDFVVGPRDSVPVVQDTCFTALIMS</sequence>
<keyword evidence="4" id="KW-1185">Reference proteome</keyword>
<feature type="signal peptide" evidence="1">
    <location>
        <begin position="1"/>
        <end position="17"/>
    </location>
</feature>
<feature type="domain" description="DUF3859" evidence="2">
    <location>
        <begin position="33"/>
        <end position="157"/>
    </location>
</feature>
<keyword evidence="1" id="KW-0732">Signal</keyword>
<accession>A0A0W7WHV1</accession>
<evidence type="ECO:0000313" key="3">
    <source>
        <dbReference type="EMBL" id="KUF10095.1"/>
    </source>
</evidence>
<comment type="caution">
    <text evidence="3">The sequence shown here is derived from an EMBL/GenBank/DDBJ whole genome shotgun (WGS) entry which is preliminary data.</text>
</comment>
<organism evidence="3 4">
    <name type="scientific">Pseudoponticoccus marisrubri</name>
    <dbReference type="NCBI Taxonomy" id="1685382"/>
    <lineage>
        <taxon>Bacteria</taxon>
        <taxon>Pseudomonadati</taxon>
        <taxon>Pseudomonadota</taxon>
        <taxon>Alphaproteobacteria</taxon>
        <taxon>Rhodobacterales</taxon>
        <taxon>Roseobacteraceae</taxon>
        <taxon>Pseudoponticoccus</taxon>
    </lineage>
</organism>
<gene>
    <name evidence="3" type="ORF">AVJ23_13655</name>
</gene>